<reference evidence="2 3" key="1">
    <citation type="journal article" date="2012" name="J. Bacteriol.">
        <title>Complete Genome Sequence of the Beer Spoilage Organism Pediococcus claussenii ATCC BAA-344T.</title>
        <authorList>
            <person name="Pittet V."/>
            <person name="Abegunde T."/>
            <person name="Marfleet T."/>
            <person name="Haakensen M."/>
            <person name="Morrow K."/>
            <person name="Jayaprakash T."/>
            <person name="Schroeder K."/>
            <person name="Trost B."/>
            <person name="Byrns S."/>
            <person name="Bergsveinson J."/>
            <person name="Kusalik A."/>
            <person name="Ziola B."/>
        </authorList>
    </citation>
    <scope>NUCLEOTIDE SEQUENCE [LARGE SCALE GENOMIC DNA]</scope>
    <source>
        <strain evidence="3">ATCC BAA-344 / DSM 14800 / JCM 18046 / KCTC 3811 / P06</strain>
    </source>
</reference>
<keyword evidence="1" id="KW-0472">Membrane</keyword>
<name>H8HI59_PEDCP</name>
<dbReference type="KEGG" id="pce:PECL_2042"/>
<proteinExistence type="predicted"/>
<keyword evidence="2" id="KW-0614">Plasmid</keyword>
<accession>H8HI59</accession>
<gene>
    <name evidence="2" type="ordered locus">PECL_2042</name>
</gene>
<dbReference type="Proteomes" id="UP000005444">
    <property type="component" value="Plasmid pPECL-8"/>
</dbReference>
<keyword evidence="1" id="KW-0812">Transmembrane</keyword>
<dbReference type="HOGENOM" id="CLU_3365567_0_0_9"/>
<dbReference type="EMBL" id="CP003145">
    <property type="protein sequence ID" value="AFD55027.1"/>
    <property type="molecule type" value="Genomic_DNA"/>
</dbReference>
<dbReference type="AlphaFoldDB" id="H8HI59"/>
<organism evidence="2 3">
    <name type="scientific">Pediococcus claussenii (strain ATCC BAA-344 / DSM 14800 / JCM 18046 / KCTC 3811 / LMG 21948 / P06)</name>
    <dbReference type="NCBI Taxonomy" id="701521"/>
    <lineage>
        <taxon>Bacteria</taxon>
        <taxon>Bacillati</taxon>
        <taxon>Bacillota</taxon>
        <taxon>Bacilli</taxon>
        <taxon>Lactobacillales</taxon>
        <taxon>Lactobacillaceae</taxon>
        <taxon>Pediococcus</taxon>
    </lineage>
</organism>
<keyword evidence="3" id="KW-1185">Reference proteome</keyword>
<dbReference type="RefSeq" id="WP_014386920.1">
    <property type="nucleotide sequence ID" value="NC_017019.1"/>
</dbReference>
<sequence>MITERNDNMWLKIFGIIPMIMFIVALFLIGIVGLAIMIWLIVE</sequence>
<geneLocation type="plasmid" evidence="2 3">
    <name>pPECL-8</name>
</geneLocation>
<feature type="transmembrane region" description="Helical" evidence="1">
    <location>
        <begin position="20"/>
        <end position="42"/>
    </location>
</feature>
<evidence type="ECO:0000256" key="1">
    <source>
        <dbReference type="SAM" id="Phobius"/>
    </source>
</evidence>
<protein>
    <submittedName>
        <fullName evidence="2">Uncharacterized protein</fullName>
    </submittedName>
</protein>
<evidence type="ECO:0000313" key="3">
    <source>
        <dbReference type="Proteomes" id="UP000005444"/>
    </source>
</evidence>
<evidence type="ECO:0000313" key="2">
    <source>
        <dbReference type="EMBL" id="AFD55027.1"/>
    </source>
</evidence>
<keyword evidence="1" id="KW-1133">Transmembrane helix</keyword>